<evidence type="ECO:0000313" key="9">
    <source>
        <dbReference type="EMBL" id="MEL1265309.1"/>
    </source>
</evidence>
<dbReference type="PANTHER" id="PTHR30349:SF64">
    <property type="entry name" value="PROPHAGE INTEGRASE INTD-RELATED"/>
    <property type="match status" value="1"/>
</dbReference>
<comment type="similarity">
    <text evidence="1">Belongs to the 'phage' integrase family.</text>
</comment>
<dbReference type="PROSITE" id="PS51900">
    <property type="entry name" value="CB"/>
    <property type="match status" value="1"/>
</dbReference>
<evidence type="ECO:0000259" key="8">
    <source>
        <dbReference type="PROSITE" id="PS51900"/>
    </source>
</evidence>
<dbReference type="InterPro" id="IPR011946">
    <property type="entry name" value="Integrase_integron-type"/>
</dbReference>
<dbReference type="Gene3D" id="1.10.150.130">
    <property type="match status" value="1"/>
</dbReference>
<gene>
    <name evidence="9" type="ORF">AAD027_13165</name>
</gene>
<evidence type="ECO:0000256" key="6">
    <source>
        <dbReference type="SAM" id="MobiDB-lite"/>
    </source>
</evidence>
<dbReference type="InterPro" id="IPR010998">
    <property type="entry name" value="Integrase_recombinase_N"/>
</dbReference>
<evidence type="ECO:0000256" key="1">
    <source>
        <dbReference type="ARBA" id="ARBA00008857"/>
    </source>
</evidence>
<protein>
    <submittedName>
        <fullName evidence="9">Integron integrase</fullName>
    </submittedName>
</protein>
<accession>A0ABU9J334</accession>
<dbReference type="InterPro" id="IPR013762">
    <property type="entry name" value="Integrase-like_cat_sf"/>
</dbReference>
<keyword evidence="10" id="KW-1185">Reference proteome</keyword>
<dbReference type="PROSITE" id="PS51898">
    <property type="entry name" value="TYR_RECOMBINASE"/>
    <property type="match status" value="1"/>
</dbReference>
<keyword evidence="4" id="KW-0233">DNA recombination</keyword>
<evidence type="ECO:0000256" key="2">
    <source>
        <dbReference type="ARBA" id="ARBA00022908"/>
    </source>
</evidence>
<sequence>MQYHGKSAAISGTDAAPPRPRLLNEVRTRMRLKRYSLRTEQAYLYWIRRYIRESGMRHPREMDGKVVEAFLSKLALRDHVAPSTQNQALSALLFLYRDVLALDLPWMENVVRAKRTPRLPVVLSRTETDRLLGQLSGRDWLMAGLLYGSGLRLMECLRLRVKDVDFARNEITVRDGKGGKDRRTILPARLRDALQRQVDAVRILHEDDLSHGFGEVALPHALARKYPSASRALAWQYVFPARRRSVDPRDGRLKRHHLDENVLQRAVGRAAQRAGLDKPVTPHVLRHSFATHMLEAGTDIRTIQELLGHKDVATTQIYTHVLNRGAGGALSPLDR</sequence>
<dbReference type="RefSeq" id="WP_341726472.1">
    <property type="nucleotide sequence ID" value="NZ_JBBWWT010000005.1"/>
</dbReference>
<name>A0ABU9J334_9GAMM</name>
<dbReference type="PANTHER" id="PTHR30349">
    <property type="entry name" value="PHAGE INTEGRASE-RELATED"/>
    <property type="match status" value="1"/>
</dbReference>
<dbReference type="InterPro" id="IPR002104">
    <property type="entry name" value="Integrase_catalytic"/>
</dbReference>
<organism evidence="9 10">
    <name type="scientific">Pseudoxanthomonas putridarboris</name>
    <dbReference type="NCBI Taxonomy" id="752605"/>
    <lineage>
        <taxon>Bacteria</taxon>
        <taxon>Pseudomonadati</taxon>
        <taxon>Pseudomonadota</taxon>
        <taxon>Gammaproteobacteria</taxon>
        <taxon>Lysobacterales</taxon>
        <taxon>Lysobacteraceae</taxon>
        <taxon>Pseudoxanthomonas</taxon>
    </lineage>
</organism>
<evidence type="ECO:0000313" key="10">
    <source>
        <dbReference type="Proteomes" id="UP001459204"/>
    </source>
</evidence>
<dbReference type="Pfam" id="PF00589">
    <property type="entry name" value="Phage_integrase"/>
    <property type="match status" value="1"/>
</dbReference>
<dbReference type="EMBL" id="JBBWWT010000005">
    <property type="protein sequence ID" value="MEL1265309.1"/>
    <property type="molecule type" value="Genomic_DNA"/>
</dbReference>
<feature type="region of interest" description="Disordered" evidence="6">
    <location>
        <begin position="1"/>
        <end position="20"/>
    </location>
</feature>
<feature type="domain" description="Tyr recombinase" evidence="7">
    <location>
        <begin position="118"/>
        <end position="331"/>
    </location>
</feature>
<reference evidence="9 10" key="1">
    <citation type="submission" date="2024-04" db="EMBL/GenBank/DDBJ databases">
        <title>Draft genome sequence of Pseudoxanthomonas putridarboris WD12.</title>
        <authorList>
            <person name="Oh J."/>
        </authorList>
    </citation>
    <scope>NUCLEOTIDE SEQUENCE [LARGE SCALE GENOMIC DNA]</scope>
    <source>
        <strain evidence="9 10">WD12</strain>
    </source>
</reference>
<dbReference type="Gene3D" id="1.10.443.10">
    <property type="entry name" value="Intergrase catalytic core"/>
    <property type="match status" value="1"/>
</dbReference>
<evidence type="ECO:0000256" key="5">
    <source>
        <dbReference type="PROSITE-ProRule" id="PRU01248"/>
    </source>
</evidence>
<dbReference type="SUPFAM" id="SSF56349">
    <property type="entry name" value="DNA breaking-rejoining enzymes"/>
    <property type="match status" value="1"/>
</dbReference>
<dbReference type="InterPro" id="IPR050090">
    <property type="entry name" value="Tyrosine_recombinase_XerCD"/>
</dbReference>
<feature type="domain" description="Core-binding (CB)" evidence="8">
    <location>
        <begin position="17"/>
        <end position="100"/>
    </location>
</feature>
<dbReference type="InterPro" id="IPR004107">
    <property type="entry name" value="Integrase_SAM-like_N"/>
</dbReference>
<evidence type="ECO:0000256" key="3">
    <source>
        <dbReference type="ARBA" id="ARBA00023125"/>
    </source>
</evidence>
<proteinExistence type="inferred from homology"/>
<dbReference type="CDD" id="cd01193">
    <property type="entry name" value="INT_IntI_C"/>
    <property type="match status" value="1"/>
</dbReference>
<keyword evidence="3 5" id="KW-0238">DNA-binding</keyword>
<dbReference type="Proteomes" id="UP001459204">
    <property type="component" value="Unassembled WGS sequence"/>
</dbReference>
<dbReference type="InterPro" id="IPR011010">
    <property type="entry name" value="DNA_brk_join_enz"/>
</dbReference>
<keyword evidence="2" id="KW-0229">DNA integration</keyword>
<dbReference type="InterPro" id="IPR044068">
    <property type="entry name" value="CB"/>
</dbReference>
<dbReference type="Pfam" id="PF13495">
    <property type="entry name" value="Phage_int_SAM_4"/>
    <property type="match status" value="1"/>
</dbReference>
<evidence type="ECO:0000259" key="7">
    <source>
        <dbReference type="PROSITE" id="PS51898"/>
    </source>
</evidence>
<evidence type="ECO:0000256" key="4">
    <source>
        <dbReference type="ARBA" id="ARBA00023172"/>
    </source>
</evidence>
<dbReference type="NCBIfam" id="TIGR02249">
    <property type="entry name" value="integrase_gron"/>
    <property type="match status" value="1"/>
</dbReference>
<comment type="caution">
    <text evidence="9">The sequence shown here is derived from an EMBL/GenBank/DDBJ whole genome shotgun (WGS) entry which is preliminary data.</text>
</comment>